<dbReference type="EMBL" id="CP001631">
    <property type="protein sequence ID" value="ACU53324.1"/>
    <property type="molecule type" value="Genomic_DNA"/>
</dbReference>
<reference evidence="2 3" key="1">
    <citation type="journal article" date="2009" name="Stand. Genomic Sci.">
        <title>Complete genome sequence of Acidimicrobium ferrooxidans type strain (ICP).</title>
        <authorList>
            <person name="Clum A."/>
            <person name="Nolan M."/>
            <person name="Lang E."/>
            <person name="Glavina Del Rio T."/>
            <person name="Tice H."/>
            <person name="Copeland A."/>
            <person name="Cheng J.F."/>
            <person name="Lucas S."/>
            <person name="Chen F."/>
            <person name="Bruce D."/>
            <person name="Goodwin L."/>
            <person name="Pitluck S."/>
            <person name="Ivanova N."/>
            <person name="Mavrommatis K."/>
            <person name="Mikhailova N."/>
            <person name="Pati A."/>
            <person name="Chen A."/>
            <person name="Palaniappan K."/>
            <person name="Goker M."/>
            <person name="Spring S."/>
            <person name="Land M."/>
            <person name="Hauser L."/>
            <person name="Chang Y.J."/>
            <person name="Jeffries C.C."/>
            <person name="Chain P."/>
            <person name="Bristow J."/>
            <person name="Eisen J.A."/>
            <person name="Markowitz V."/>
            <person name="Hugenholtz P."/>
            <person name="Kyrpides N.C."/>
            <person name="Klenk H.P."/>
            <person name="Lapidus A."/>
        </authorList>
    </citation>
    <scope>NUCLEOTIDE SEQUENCE [LARGE SCALE GENOMIC DNA]</scope>
    <source>
        <strain evidence="3">DSM 10331 / JCM 15462 / NBRC 103882 / ICP</strain>
    </source>
</reference>
<dbReference type="AlphaFoldDB" id="C7M2T0"/>
<evidence type="ECO:0000313" key="2">
    <source>
        <dbReference type="EMBL" id="ACU53324.1"/>
    </source>
</evidence>
<keyword evidence="1" id="KW-0812">Transmembrane</keyword>
<keyword evidence="3" id="KW-1185">Reference proteome</keyword>
<gene>
    <name evidence="2" type="ordered locus">Afer_0356</name>
</gene>
<keyword evidence="1" id="KW-1133">Transmembrane helix</keyword>
<proteinExistence type="predicted"/>
<dbReference type="HOGENOM" id="CLU_3039396_0_0_11"/>
<evidence type="ECO:0000313" key="3">
    <source>
        <dbReference type="Proteomes" id="UP000000771"/>
    </source>
</evidence>
<organism evidence="2 3">
    <name type="scientific">Acidimicrobium ferrooxidans (strain DSM 10331 / JCM 15462 / NBRC 103882 / ICP)</name>
    <dbReference type="NCBI Taxonomy" id="525909"/>
    <lineage>
        <taxon>Bacteria</taxon>
        <taxon>Bacillati</taxon>
        <taxon>Actinomycetota</taxon>
        <taxon>Acidimicrobiia</taxon>
        <taxon>Acidimicrobiales</taxon>
        <taxon>Acidimicrobiaceae</taxon>
        <taxon>Acidimicrobium</taxon>
    </lineage>
</organism>
<dbReference type="STRING" id="525909.Afer_0356"/>
<name>C7M2T0_ACIFD</name>
<keyword evidence="1" id="KW-0472">Membrane</keyword>
<dbReference type="Proteomes" id="UP000000771">
    <property type="component" value="Chromosome"/>
</dbReference>
<dbReference type="RefSeq" id="WP_015797825.1">
    <property type="nucleotide sequence ID" value="NC_013124.1"/>
</dbReference>
<dbReference type="KEGG" id="afo:Afer_0356"/>
<accession>C7M2T0</accession>
<protein>
    <submittedName>
        <fullName evidence="2">Uncharacterized protein</fullName>
    </submittedName>
</protein>
<evidence type="ECO:0000256" key="1">
    <source>
        <dbReference type="SAM" id="Phobius"/>
    </source>
</evidence>
<feature type="transmembrane region" description="Helical" evidence="1">
    <location>
        <begin position="28"/>
        <end position="49"/>
    </location>
</feature>
<sequence length="54" mass="5554">MEIVVIVLAVILVAHVVLHPLRTLGCIVEVVVALVLAGAIVGILVDLAATGHHL</sequence>